<dbReference type="RefSeq" id="WP_217639950.1">
    <property type="nucleotide sequence ID" value="NZ_FOPF01000005.1"/>
</dbReference>
<dbReference type="InterPro" id="IPR037120">
    <property type="entry name" value="Haem_peroxidase_sf_animal"/>
</dbReference>
<protein>
    <submittedName>
        <fullName evidence="4">Bifunctional hemolysin/adenylate cyclase</fullName>
    </submittedName>
</protein>
<dbReference type="CDD" id="cd09821">
    <property type="entry name" value="An_peroxidase_bacterial_2"/>
    <property type="match status" value="1"/>
</dbReference>
<accession>A0A1Y5SVK3</accession>
<dbReference type="EMBL" id="FWFV01000005">
    <property type="protein sequence ID" value="SLN46062.1"/>
    <property type="molecule type" value="Genomic_DNA"/>
</dbReference>
<reference evidence="4 5" key="1">
    <citation type="submission" date="2017-03" db="EMBL/GenBank/DDBJ databases">
        <authorList>
            <person name="Afonso C.L."/>
            <person name="Miller P.J."/>
            <person name="Scott M.A."/>
            <person name="Spackman E."/>
            <person name="Goraichik I."/>
            <person name="Dimitrov K.M."/>
            <person name="Suarez D.L."/>
            <person name="Swayne D.E."/>
        </authorList>
    </citation>
    <scope>NUCLEOTIDE SEQUENCE [LARGE SCALE GENOMIC DNA]</scope>
    <source>
        <strain evidence="4 5">CECT 7066</strain>
    </source>
</reference>
<proteinExistence type="predicted"/>
<feature type="region of interest" description="Disordered" evidence="3">
    <location>
        <begin position="2634"/>
        <end position="2715"/>
    </location>
</feature>
<evidence type="ECO:0000256" key="2">
    <source>
        <dbReference type="ARBA" id="ARBA00022525"/>
    </source>
</evidence>
<keyword evidence="5" id="KW-1185">Reference proteome</keyword>
<feature type="compositionally biased region" description="Polar residues" evidence="3">
    <location>
        <begin position="2668"/>
        <end position="2679"/>
    </location>
</feature>
<evidence type="ECO:0000256" key="3">
    <source>
        <dbReference type="SAM" id="MobiDB-lite"/>
    </source>
</evidence>
<dbReference type="InterPro" id="IPR011049">
    <property type="entry name" value="Serralysin-like_metalloprot_C"/>
</dbReference>
<dbReference type="GO" id="GO:0005576">
    <property type="term" value="C:extracellular region"/>
    <property type="evidence" value="ECO:0007669"/>
    <property type="project" value="UniProtKB-SubCell"/>
</dbReference>
<feature type="compositionally biased region" description="Polar residues" evidence="3">
    <location>
        <begin position="2703"/>
        <end position="2712"/>
    </location>
</feature>
<feature type="compositionally biased region" description="Acidic residues" evidence="3">
    <location>
        <begin position="2680"/>
        <end position="2701"/>
    </location>
</feature>
<evidence type="ECO:0000313" key="5">
    <source>
        <dbReference type="Proteomes" id="UP000193870"/>
    </source>
</evidence>
<dbReference type="InterPro" id="IPR019791">
    <property type="entry name" value="Haem_peroxidase_animal"/>
</dbReference>
<comment type="subcellular location">
    <subcellularLocation>
        <location evidence="1">Secreted</location>
    </subcellularLocation>
</comment>
<dbReference type="SUPFAM" id="SSF48113">
    <property type="entry name" value="Heme-dependent peroxidases"/>
    <property type="match status" value="1"/>
</dbReference>
<dbReference type="PROSITE" id="PS00330">
    <property type="entry name" value="HEMOLYSIN_CALCIUM"/>
    <property type="match status" value="11"/>
</dbReference>
<evidence type="ECO:0000256" key="1">
    <source>
        <dbReference type="ARBA" id="ARBA00004613"/>
    </source>
</evidence>
<name>A0A1Y5SVK3_9RHOB</name>
<dbReference type="InterPro" id="IPR018511">
    <property type="entry name" value="Hemolysin-typ_Ca-bd_CS"/>
</dbReference>
<feature type="compositionally biased region" description="Polar residues" evidence="3">
    <location>
        <begin position="2634"/>
        <end position="2658"/>
    </location>
</feature>
<feature type="region of interest" description="Disordered" evidence="3">
    <location>
        <begin position="1920"/>
        <end position="1943"/>
    </location>
</feature>
<dbReference type="Gene3D" id="2.60.40.2700">
    <property type="match status" value="1"/>
</dbReference>
<dbReference type="Gene3D" id="2.150.10.10">
    <property type="entry name" value="Serralysin-like metalloprotease, C-terminal"/>
    <property type="match status" value="8"/>
</dbReference>
<gene>
    <name evidence="4" type="primary">cya_1</name>
    <name evidence="4" type="ORF">PAM7066_02005</name>
</gene>
<dbReference type="Pfam" id="PF03098">
    <property type="entry name" value="An_peroxidase"/>
    <property type="match status" value="2"/>
</dbReference>
<dbReference type="SUPFAM" id="SSF51120">
    <property type="entry name" value="beta-Roll"/>
    <property type="match status" value="9"/>
</dbReference>
<dbReference type="GO" id="GO:0020037">
    <property type="term" value="F:heme binding"/>
    <property type="evidence" value="ECO:0007669"/>
    <property type="project" value="InterPro"/>
</dbReference>
<dbReference type="PROSITE" id="PS50292">
    <property type="entry name" value="PEROXIDASE_3"/>
    <property type="match status" value="1"/>
</dbReference>
<dbReference type="PRINTS" id="PR00313">
    <property type="entry name" value="CABNDNGRPT"/>
</dbReference>
<dbReference type="GO" id="GO:0006979">
    <property type="term" value="P:response to oxidative stress"/>
    <property type="evidence" value="ECO:0007669"/>
    <property type="project" value="InterPro"/>
</dbReference>
<dbReference type="GO" id="GO:0005509">
    <property type="term" value="F:calcium ion binding"/>
    <property type="evidence" value="ECO:0007669"/>
    <property type="project" value="InterPro"/>
</dbReference>
<dbReference type="STRING" id="315423.SAMN04488020_10560"/>
<dbReference type="Gene3D" id="1.10.640.10">
    <property type="entry name" value="Haem peroxidase domain superfamily, animal type"/>
    <property type="match status" value="1"/>
</dbReference>
<dbReference type="GO" id="GO:0004601">
    <property type="term" value="F:peroxidase activity"/>
    <property type="evidence" value="ECO:0007669"/>
    <property type="project" value="InterPro"/>
</dbReference>
<dbReference type="InterPro" id="IPR001343">
    <property type="entry name" value="Hemolysn_Ca-bd"/>
</dbReference>
<dbReference type="Proteomes" id="UP000193870">
    <property type="component" value="Unassembled WGS sequence"/>
</dbReference>
<dbReference type="Pfam" id="PF00353">
    <property type="entry name" value="HemolysinCabind"/>
    <property type="match status" value="17"/>
</dbReference>
<dbReference type="PANTHER" id="PTHR38340:SF1">
    <property type="entry name" value="S-LAYER PROTEIN"/>
    <property type="match status" value="1"/>
</dbReference>
<keyword evidence="2" id="KW-0964">Secreted</keyword>
<dbReference type="PANTHER" id="PTHR38340">
    <property type="entry name" value="S-LAYER PROTEIN"/>
    <property type="match status" value="1"/>
</dbReference>
<dbReference type="InterPro" id="IPR050557">
    <property type="entry name" value="RTX_toxin/Mannuronan_C5-epim"/>
</dbReference>
<evidence type="ECO:0000313" key="4">
    <source>
        <dbReference type="EMBL" id="SLN46062.1"/>
    </source>
</evidence>
<sequence length="3005" mass="312961">MAVKLNQHDLQFILDQIKIAEAHVAGTPLEQLIAQPHLPYGLRTVDGSFNNITPGRELWGAADQIMPRAMQPHYMNEGDDSYHGPFNNDYGVVGQPTNGMGQNGGHTGNVVDADPRIISNLVSDQTLNNPAAIAAALQYAEYEGDLSAGVTAVRALYANYLNDPAVADLQVLGSQVNAAKAALAGAKGVLRQAQQSGDPVAIQTAQAAVVAAEGVLAATEATVAPLRDALQPALDAAKEALDEELLTSFDIEMDGNTIMLPNVAPDEGLSAPFNGWMTFFGQFFDHGLDLIHKGDNGTIYMPLSPDDPLVTHGPDGIPNSGDEVDVNMPLVLTRLAPSAGPGADGILGTADDTAEARNKTTPFVDQNQTYTSHPSHQVFLRQYEMVDGKPMATGRLLDGVNGGLATWADVKQQAREMLGINLDDRDVFGVPLMLTDPYGEFIRDENGYPQVVTNIGPDLIPNTADDVTISGTAENPIVLAELNGGRGPVRTSHAFLDDIAHNAVPVLVAGAAGQPAILMPDPNSGTDPVGDPIPVDPDTGATLYDNELLDQHFIVGDGRGNENIGLTAVHHVFHSEHNRQLEANKKYILELAGNGDIDFLNEWLLEPVEAGFDAATLNWDGERLFQTARFATEMQYQHLVFEEFGRKVSPLIDVFVFNSTTDVDPSIYAEFAHTVYRFGHSMLTDHLKLLPLNEEGVPVDAEGNPVAIADWGVDVGLIEAFLNPVLFDHDGTITADQAAGAIFRGMTYVRGNAIDEFVTESLRNNLLGLPLDLPAINLARGRDAGVPSLNDAREQLYAASNSTWLKPYESWADFGANLKTPASVINFIAAYGAHDSIAGKVDNGVGGLRDRTLAEKRDAATLLVLGGAGEPADRHDFLHSTGAWTAANSGLNTVDLWIGGLAEKIMPFGGMLGATFNAIFELQLENLQEGDRFYYLSRTQGLNLLNELENNAFTKLVMANTDMALPGADGILGTEDDEVNFHVGVDSFAKHDVVLEVDVTKQIALDPEGDDPVLNAIRAKVQRDDPSTPGADTNYLRFTGGEHAVMGGTEGNDTIIGGDGDDAIWGDTGDDRIEGGHGVDLIIGGAGDDIITDMGDTGDFIKGESGDDVIANSNGLDIIMGGDGKDVILVGVDATEVFAGEGDDFILGGADHDFLMGNEGDDWIEGGDGFDVISGDNSELFFNSTIIGHDVMFAGANENDFDAESGDDIMVQGESVMRNEGMFGFDWAIHKGSAVAADSDMAIPIFTTAEDKILRDRFDQVEGLSGWHHNDVLRGDDRGSNEEVEAEFNLSNHGLSQAGVNRIDGLRELLGISIEDAPTGADVDLEEVIAWAEGNILLGGDGNDTFEGRGADDFIHGDAWLNVRIRLVGVGDENTPENELATVDTLKHVFTQAEADALGLPGGSAGKALSALLLSGAIKPNQMHIVREIKYAEDASDDTDTAIFSGNRDWYEITHVGDRTYVSRRESENIDPQVDEGTDTLIGIERIQFSDGIYTIRETGNVDPTGRLMIEGLPAREDEPLTVNLDNIRDLNNPDGRIDPTTVTIRWQIERNDGSGDYIDIPNVSGPTFTPSDEHDGLRVRVLGTYYDAGGVFETVSSQPTDPVVGVNDEPTGPLLISDMSPTEGQELTATVAFTDPDGMADAFEEGLLTYQWQHSADGLNGWTDVPAADGGNGRSFVPGSQLVEQHLRVVVVYFDDLLNEHTVISDVTEVVGNFIESNAPLIDVDNGDDDAGTTVGDDMIIAGSGDNVIDAGEGNDVINGGAGNDQLIGNVGDDTLDGGAGDDIVNGGLGNDTITYANGQGADTINGQEGNDRLKIVEGMFDGNDQVEVTLAGGNITRVNQTTTVTGVEANELHLGGGTDTLTYDTSEGVSVNLLTGAATGFSVTRGVENVTGGTGNDTLLGNSLDNVFDGREGDDALHGGFGNDALQGGEGDDDLRGDAGNDILEGGAGDDRIDGGAGIDTASYASAGAAVTVSLLGQAGRASFEEQDTLGAGIDRLIGIENLEGSAFADTLTGNAGANVIDGGTGADTMTGGLGDDTYVMDTVADVIIEAADGGNDTVQTSISMNMATQFAAGIENIVLTGTGNISGRGQGLDNRLTGNAGNNTLNGAAGVDTLVLDGAIADYTFIEPGAGPNTFEVSSAAGGTDRIINIERIEVGGQSYNIVRGNNAGNTLAGTANGDLMLGLLGDDVLNGGGGDDILVGGAGNDQMSGGEGNDTYLVTEAGDRVNEVGGNGVDTILSEITLDLNSNRGLHVAGDVEHLTLIGTGNIDGTGNNGDNIVTGNSGQNHLVGGAGNDTLFGNDGDDRLSGYSGDDVLDGGAGNDILNGGVGIDTAVFAGKAGDYAFEANASGIATMTHLESGDVDKLFNIERLRFGDGEVLDIVTNGGGGVAPSGPSLILGTAAGETITGSNGNDVIIGGAGDDTLQGHDLADGELQLDDDTFIWRPGDGMDNINGGGEGVDGDLFQIIGNGEAETYRIYTYDEAVARIAYAGSDENEIVVTRQVAGQPETVIAELTEIEEIVVNGGGVSGGGQFGGDTVQMYGSFDVATSLRPNTITILGSSGNDTVDISSLLSEHRIVFKGAGGNDTIVGTLRPQDVVQLKAGKTIEDYTTTTNEDGSTTISTEGHSVTFRSLSGLPSFQPETNESTGSEGTDGQQAPAEDQASENDQAQGGSSSGDDTEEVSSNHDDDEDEDEDDDYASTPSSSTGVGTAQADVLTGTEGNDTLVGLTGNDAALGGGGDDAISGGDGNDFLTGDAGRDVIFGGSGNDDILGGDGGDMLYGDGGNDRLLAGSGDDLISGGKGSDVVFGGSGDDTILAEAGDGNDTYYGDDMDGGSGSDTLDMAAITANITADLGTGAGGRGKVVSSETGTDTLHGVENIVTGAGDDHITASRAVNVMDGGDGDDIFRFMSAEDADGDTIAGFQPGDRIDLSWIDADSGTSGNQSFTLVSGGFTGAGQLMVSEEVREDGTYTVLRGSTDDDDEADFEIGIKGSHQLSEAQLGF</sequence>
<dbReference type="InterPro" id="IPR010255">
    <property type="entry name" value="Haem_peroxidase_sf"/>
</dbReference>
<organism evidence="4 5">
    <name type="scientific">Palleronia marisminoris</name>
    <dbReference type="NCBI Taxonomy" id="315423"/>
    <lineage>
        <taxon>Bacteria</taxon>
        <taxon>Pseudomonadati</taxon>
        <taxon>Pseudomonadota</taxon>
        <taxon>Alphaproteobacteria</taxon>
        <taxon>Rhodobacterales</taxon>
        <taxon>Roseobacteraceae</taxon>
        <taxon>Palleronia</taxon>
    </lineage>
</organism>